<dbReference type="SUPFAM" id="SSF81345">
    <property type="entry name" value="ABC transporter involved in vitamin B12 uptake, BtuC"/>
    <property type="match status" value="1"/>
</dbReference>
<dbReference type="InterPro" id="IPR037294">
    <property type="entry name" value="ABC_BtuC-like"/>
</dbReference>
<dbReference type="GO" id="GO:0005886">
    <property type="term" value="C:plasma membrane"/>
    <property type="evidence" value="ECO:0007669"/>
    <property type="project" value="UniProtKB-SubCell"/>
</dbReference>
<dbReference type="CDD" id="cd06550">
    <property type="entry name" value="TM_ABC_iron-siderophores_like"/>
    <property type="match status" value="1"/>
</dbReference>
<comment type="subcellular location">
    <subcellularLocation>
        <location evidence="1">Cell membrane</location>
        <topology evidence="1">Multi-pass membrane protein</topology>
    </subcellularLocation>
</comment>
<sequence length="325" mass="33797">MTGTKRTAVTLVVITVLLSLVIGVVGIVSVTGLSDTAAELKQHIIVQLQIPLVFTACLVGAALSTSGATLQVVLRNPLADPGIIGITSGASLVAALLLLLTPQWATAYLHYLLPLGCFIGALLSTFIIYRLARKLLGSSTAVILAGIAISTLSGAVIAWLYMFSDANALRNLTFWLMGSLYQTNWLILSVGGPLIAVAVALQLYFAGDLNKLYAGELAAKSSGVDVEKLTERALIVCAIAVGTAVSMAGSIAFVGLLVPHILRLIIGHNNRYLLPLSALSGASLLMLVALSSEMTRAITLPVSMVTATLGGPLLIWALAKGQIKG</sequence>
<evidence type="ECO:0000256" key="6">
    <source>
        <dbReference type="ARBA" id="ARBA00022989"/>
    </source>
</evidence>
<feature type="transmembrane region" description="Helical" evidence="8">
    <location>
        <begin position="272"/>
        <end position="290"/>
    </location>
</feature>
<evidence type="ECO:0000313" key="9">
    <source>
        <dbReference type="EMBL" id="KHT56799.1"/>
    </source>
</evidence>
<feature type="transmembrane region" description="Helical" evidence="8">
    <location>
        <begin position="50"/>
        <end position="70"/>
    </location>
</feature>
<dbReference type="OrthoDB" id="9055647at2"/>
<dbReference type="RefSeq" id="WP_039216850.1">
    <property type="nucleotide sequence ID" value="NZ_JWLW01000004.1"/>
</dbReference>
<dbReference type="GO" id="GO:0022857">
    <property type="term" value="F:transmembrane transporter activity"/>
    <property type="evidence" value="ECO:0007669"/>
    <property type="project" value="InterPro"/>
</dbReference>
<protein>
    <submittedName>
        <fullName evidence="9">Heme ABC transporter permease</fullName>
    </submittedName>
</protein>
<name>A0A0B3YG00_9ALTE</name>
<keyword evidence="5 8" id="KW-0812">Transmembrane</keyword>
<dbReference type="GO" id="GO:0033214">
    <property type="term" value="P:siderophore-iron import into cell"/>
    <property type="evidence" value="ECO:0007669"/>
    <property type="project" value="TreeGrafter"/>
</dbReference>
<dbReference type="Gene3D" id="1.10.3470.10">
    <property type="entry name" value="ABC transporter involved in vitamin B12 uptake, BtuC"/>
    <property type="match status" value="1"/>
</dbReference>
<keyword evidence="3" id="KW-0813">Transport</keyword>
<keyword evidence="7 8" id="KW-0472">Membrane</keyword>
<evidence type="ECO:0000256" key="1">
    <source>
        <dbReference type="ARBA" id="ARBA00004651"/>
    </source>
</evidence>
<dbReference type="Pfam" id="PF01032">
    <property type="entry name" value="FecCD"/>
    <property type="match status" value="1"/>
</dbReference>
<dbReference type="InterPro" id="IPR000522">
    <property type="entry name" value="ABC_transptr_permease_BtuC"/>
</dbReference>
<feature type="transmembrane region" description="Helical" evidence="8">
    <location>
        <begin position="233"/>
        <end position="266"/>
    </location>
</feature>
<feature type="transmembrane region" description="Helical" evidence="8">
    <location>
        <begin position="183"/>
        <end position="205"/>
    </location>
</feature>
<evidence type="ECO:0000256" key="5">
    <source>
        <dbReference type="ARBA" id="ARBA00022692"/>
    </source>
</evidence>
<dbReference type="PANTHER" id="PTHR30472:SF25">
    <property type="entry name" value="ABC TRANSPORTER PERMEASE PROTEIN MJ0876-RELATED"/>
    <property type="match status" value="1"/>
</dbReference>
<feature type="transmembrane region" description="Helical" evidence="8">
    <location>
        <begin position="7"/>
        <end position="30"/>
    </location>
</feature>
<feature type="transmembrane region" description="Helical" evidence="8">
    <location>
        <begin position="297"/>
        <end position="319"/>
    </location>
</feature>
<feature type="transmembrane region" description="Helical" evidence="8">
    <location>
        <begin position="141"/>
        <end position="163"/>
    </location>
</feature>
<evidence type="ECO:0000256" key="2">
    <source>
        <dbReference type="ARBA" id="ARBA00007935"/>
    </source>
</evidence>
<reference evidence="9 10" key="1">
    <citation type="submission" date="2014-12" db="EMBL/GenBank/DDBJ databases">
        <title>Genome sequencing of Alteromonas marina AD001.</title>
        <authorList>
            <person name="Adrian T.G.S."/>
            <person name="Chan K.G."/>
        </authorList>
    </citation>
    <scope>NUCLEOTIDE SEQUENCE [LARGE SCALE GENOMIC DNA]</scope>
    <source>
        <strain evidence="9 10">AD001</strain>
    </source>
</reference>
<keyword evidence="10" id="KW-1185">Reference proteome</keyword>
<comment type="similarity">
    <text evidence="2">Belongs to the binding-protein-dependent transport system permease family. FecCD subfamily.</text>
</comment>
<gene>
    <name evidence="9" type="ORF">RJ41_03245</name>
</gene>
<dbReference type="PANTHER" id="PTHR30472">
    <property type="entry name" value="FERRIC ENTEROBACTIN TRANSPORT SYSTEM PERMEASE PROTEIN"/>
    <property type="match status" value="1"/>
</dbReference>
<feature type="transmembrane region" description="Helical" evidence="8">
    <location>
        <begin position="108"/>
        <end position="129"/>
    </location>
</feature>
<feature type="transmembrane region" description="Helical" evidence="8">
    <location>
        <begin position="82"/>
        <end position="102"/>
    </location>
</feature>
<evidence type="ECO:0000256" key="4">
    <source>
        <dbReference type="ARBA" id="ARBA00022475"/>
    </source>
</evidence>
<keyword evidence="6 8" id="KW-1133">Transmembrane helix</keyword>
<organism evidence="9 10">
    <name type="scientific">Alteromonas marina</name>
    <dbReference type="NCBI Taxonomy" id="203795"/>
    <lineage>
        <taxon>Bacteria</taxon>
        <taxon>Pseudomonadati</taxon>
        <taxon>Pseudomonadota</taxon>
        <taxon>Gammaproteobacteria</taxon>
        <taxon>Alteromonadales</taxon>
        <taxon>Alteromonadaceae</taxon>
        <taxon>Alteromonas/Salinimonas group</taxon>
        <taxon>Alteromonas</taxon>
    </lineage>
</organism>
<keyword evidence="4" id="KW-1003">Cell membrane</keyword>
<dbReference type="AlphaFoldDB" id="A0A0B3YG00"/>
<evidence type="ECO:0000313" key="10">
    <source>
        <dbReference type="Proteomes" id="UP000031197"/>
    </source>
</evidence>
<dbReference type="EMBL" id="JWLW01000004">
    <property type="protein sequence ID" value="KHT56799.1"/>
    <property type="molecule type" value="Genomic_DNA"/>
</dbReference>
<evidence type="ECO:0000256" key="7">
    <source>
        <dbReference type="ARBA" id="ARBA00023136"/>
    </source>
</evidence>
<proteinExistence type="inferred from homology"/>
<dbReference type="Proteomes" id="UP000031197">
    <property type="component" value="Unassembled WGS sequence"/>
</dbReference>
<comment type="caution">
    <text evidence="9">The sequence shown here is derived from an EMBL/GenBank/DDBJ whole genome shotgun (WGS) entry which is preliminary data.</text>
</comment>
<evidence type="ECO:0000256" key="3">
    <source>
        <dbReference type="ARBA" id="ARBA00022448"/>
    </source>
</evidence>
<evidence type="ECO:0000256" key="8">
    <source>
        <dbReference type="SAM" id="Phobius"/>
    </source>
</evidence>
<accession>A0A0B3YG00</accession>